<evidence type="ECO:0000313" key="2">
    <source>
        <dbReference type="EMBL" id="MFC4195525.1"/>
    </source>
</evidence>
<dbReference type="InterPro" id="IPR036597">
    <property type="entry name" value="Fido-like_dom_sf"/>
</dbReference>
<dbReference type="EMBL" id="JBHSBY010000016">
    <property type="protein sequence ID" value="MFC4195525.1"/>
    <property type="molecule type" value="Genomic_DNA"/>
</dbReference>
<accession>A0ABV8NEY7</accession>
<proteinExistence type="predicted"/>
<dbReference type="PROSITE" id="PS51459">
    <property type="entry name" value="FIDO"/>
    <property type="match status" value="1"/>
</dbReference>
<dbReference type="PANTHER" id="PTHR13504:SF38">
    <property type="entry name" value="FIDO DOMAIN-CONTAINING PROTEIN"/>
    <property type="match status" value="1"/>
</dbReference>
<dbReference type="InterPro" id="IPR040198">
    <property type="entry name" value="Fido_containing"/>
</dbReference>
<dbReference type="Pfam" id="PF02661">
    <property type="entry name" value="Fic"/>
    <property type="match status" value="1"/>
</dbReference>
<dbReference type="Proteomes" id="UP001595792">
    <property type="component" value="Unassembled WGS sequence"/>
</dbReference>
<name>A0ABV8NEY7_9SPHI</name>
<reference evidence="3" key="1">
    <citation type="journal article" date="2019" name="Int. J. Syst. Evol. Microbiol.">
        <title>The Global Catalogue of Microorganisms (GCM) 10K type strain sequencing project: providing services to taxonomists for standard genome sequencing and annotation.</title>
        <authorList>
            <consortium name="The Broad Institute Genomics Platform"/>
            <consortium name="The Broad Institute Genome Sequencing Center for Infectious Disease"/>
            <person name="Wu L."/>
            <person name="Ma J."/>
        </authorList>
    </citation>
    <scope>NUCLEOTIDE SEQUENCE [LARGE SCALE GENOMIC DNA]</scope>
    <source>
        <strain evidence="3">CCM 8689</strain>
    </source>
</reference>
<dbReference type="Gene3D" id="1.10.3290.10">
    <property type="entry name" value="Fido-like domain"/>
    <property type="match status" value="1"/>
</dbReference>
<dbReference type="InterPro" id="IPR003812">
    <property type="entry name" value="Fido"/>
</dbReference>
<comment type="caution">
    <text evidence="2">The sequence shown here is derived from an EMBL/GenBank/DDBJ whole genome shotgun (WGS) entry which is preliminary data.</text>
</comment>
<dbReference type="RefSeq" id="WP_378958829.1">
    <property type="nucleotide sequence ID" value="NZ_JBHRXC010000016.1"/>
</dbReference>
<gene>
    <name evidence="2" type="ORF">ACFOUY_02290</name>
</gene>
<evidence type="ECO:0000259" key="1">
    <source>
        <dbReference type="PROSITE" id="PS51459"/>
    </source>
</evidence>
<feature type="domain" description="Fido" evidence="1">
    <location>
        <begin position="98"/>
        <end position="254"/>
    </location>
</feature>
<protein>
    <submittedName>
        <fullName evidence="2">Fic family protein</fullName>
    </submittedName>
</protein>
<dbReference type="SUPFAM" id="SSF140931">
    <property type="entry name" value="Fic-like"/>
    <property type="match status" value="1"/>
</dbReference>
<keyword evidence="3" id="KW-1185">Reference proteome</keyword>
<sequence>MLDELKIISVDLLDEYCSKVDDNLSAKFESLHDAEISTESFNFYTSVSAIASSRIEGEQMEVDSYIKHKMLNIEYQSDLVQKPNDLYSAYIFAQNNSLTNSNFLSAHKLISKHLLPINKQGTYRKGNMLVMEHKTGRIQYEAAFGNEVEKLSDLLWHDIQKLIKCELNHKQVFYFASFIHIVFVNIHPFEDGNGRAGRLLEKWFLAEKLGYKAWYVQSELNYYTNVNEYYRNLNRLGVFFEKLDYTKAMPFLLMLPSSL</sequence>
<organism evidence="2 3">
    <name type="scientific">Pedobacter jamesrossensis</name>
    <dbReference type="NCBI Taxonomy" id="1908238"/>
    <lineage>
        <taxon>Bacteria</taxon>
        <taxon>Pseudomonadati</taxon>
        <taxon>Bacteroidota</taxon>
        <taxon>Sphingobacteriia</taxon>
        <taxon>Sphingobacteriales</taxon>
        <taxon>Sphingobacteriaceae</taxon>
        <taxon>Pedobacter</taxon>
    </lineage>
</organism>
<evidence type="ECO:0000313" key="3">
    <source>
        <dbReference type="Proteomes" id="UP001595792"/>
    </source>
</evidence>
<dbReference type="PANTHER" id="PTHR13504">
    <property type="entry name" value="FIDO DOMAIN-CONTAINING PROTEIN DDB_G0283145"/>
    <property type="match status" value="1"/>
</dbReference>